<feature type="compositionally biased region" description="Gly residues" evidence="1">
    <location>
        <begin position="20"/>
        <end position="35"/>
    </location>
</feature>
<feature type="compositionally biased region" description="Basic and acidic residues" evidence="1">
    <location>
        <begin position="117"/>
        <end position="136"/>
    </location>
</feature>
<dbReference type="Pfam" id="PF02120">
    <property type="entry name" value="Flg_hook"/>
    <property type="match status" value="1"/>
</dbReference>
<dbReference type="EMBL" id="STGV01000002">
    <property type="protein sequence ID" value="THV23694.1"/>
    <property type="molecule type" value="Genomic_DNA"/>
</dbReference>
<dbReference type="CDD" id="cd17470">
    <property type="entry name" value="T3SS_Flik_C"/>
    <property type="match status" value="1"/>
</dbReference>
<dbReference type="InterPro" id="IPR021136">
    <property type="entry name" value="Flagellar_hook_control-like_C"/>
</dbReference>
<keyword evidence="3" id="KW-0966">Cell projection</keyword>
<feature type="compositionally biased region" description="Low complexity" evidence="1">
    <location>
        <begin position="407"/>
        <end position="433"/>
    </location>
</feature>
<feature type="region of interest" description="Disordered" evidence="1">
    <location>
        <begin position="105"/>
        <end position="136"/>
    </location>
</feature>
<comment type="caution">
    <text evidence="3">The sequence shown here is derived from an EMBL/GenBank/DDBJ whole genome shotgun (WGS) entry which is preliminary data.</text>
</comment>
<feature type="region of interest" description="Disordered" evidence="1">
    <location>
        <begin position="403"/>
        <end position="472"/>
    </location>
</feature>
<sequence length="472" mass="48084">MTMMDALSTPRGPATDTGIGRAGTAGRGETQGEGGFSKVMSSTGQQGGQNGEPSDKQGMDDTVLEGGETGVDAKQSQTGAGEKATKPIIDISSALVRDVMGKHLGSKDAHASQAGLNDEKTGKANGKSDDPRGVRAKGELSAALEQAVDVLVDPAAGEIVDPDHELDAVPTGKGSGADDALQLLVASIGDGASAAPQGDGAGNRQAMGDTVSDRLLEAGHLTGQVSADADGGNQQASDRGSSDDKTFRFVRVDGKGEPLVLQAAEKAAAAADEGVQVETVTVVDSRRIIAPASTSNGANITAAMLGDSEWLSAMQPGSELANAATQSSQGRVVHTLKIQMTPIELGNVTATLKLVGEELSVQLTVDNQAALRQLQADQSDMINALKAQGLAVDQVQVTLQIAPGDKSAGSGQDGASGQQLGQQAQQSGSQSGNQERRSAPFSQMGQIDDRGAQELSVPSSDAARARPDQLYL</sequence>
<dbReference type="Proteomes" id="UP000308828">
    <property type="component" value="Unassembled WGS sequence"/>
</dbReference>
<protein>
    <submittedName>
        <fullName evidence="3">Flagellar hook-length control protein FliK</fullName>
    </submittedName>
</protein>
<keyword evidence="4" id="KW-1185">Reference proteome</keyword>
<evidence type="ECO:0000256" key="1">
    <source>
        <dbReference type="SAM" id="MobiDB-lite"/>
    </source>
</evidence>
<dbReference type="OrthoDB" id="8117459at2"/>
<organism evidence="3 4">
    <name type="scientific">Peteryoungia ipomoeae</name>
    <dbReference type="NCBI Taxonomy" id="1210932"/>
    <lineage>
        <taxon>Bacteria</taxon>
        <taxon>Pseudomonadati</taxon>
        <taxon>Pseudomonadota</taxon>
        <taxon>Alphaproteobacteria</taxon>
        <taxon>Hyphomicrobiales</taxon>
        <taxon>Rhizobiaceae</taxon>
        <taxon>Peteryoungia</taxon>
    </lineage>
</organism>
<evidence type="ECO:0000313" key="3">
    <source>
        <dbReference type="EMBL" id="THV23694.1"/>
    </source>
</evidence>
<dbReference type="Gene3D" id="3.30.750.140">
    <property type="match status" value="1"/>
</dbReference>
<keyword evidence="3" id="KW-0969">Cilium</keyword>
<reference evidence="3 4" key="1">
    <citation type="submission" date="2019-04" db="EMBL/GenBank/DDBJ databases">
        <title>Genome sequence of strain shin9-1.</title>
        <authorList>
            <person name="Gao J."/>
            <person name="Sun J."/>
        </authorList>
    </citation>
    <scope>NUCLEOTIDE SEQUENCE [LARGE SCALE GENOMIC DNA]</scope>
    <source>
        <strain evidence="4">shin9-1</strain>
    </source>
</reference>
<evidence type="ECO:0000313" key="4">
    <source>
        <dbReference type="Proteomes" id="UP000308828"/>
    </source>
</evidence>
<evidence type="ECO:0000259" key="2">
    <source>
        <dbReference type="Pfam" id="PF02120"/>
    </source>
</evidence>
<name>A0A4S8P779_9HYPH</name>
<dbReference type="RefSeq" id="WP_136597793.1">
    <property type="nucleotide sequence ID" value="NZ_STGV01000002.1"/>
</dbReference>
<feature type="region of interest" description="Disordered" evidence="1">
    <location>
        <begin position="224"/>
        <end position="246"/>
    </location>
</feature>
<proteinExistence type="predicted"/>
<feature type="domain" description="Flagellar hook-length control protein-like C-terminal" evidence="2">
    <location>
        <begin position="330"/>
        <end position="401"/>
    </location>
</feature>
<dbReference type="AlphaFoldDB" id="A0A4S8P779"/>
<keyword evidence="3" id="KW-0282">Flagellum</keyword>
<gene>
    <name evidence="3" type="ORF">FAA97_06805</name>
</gene>
<accession>A0A4S8P779</accession>
<feature type="region of interest" description="Disordered" evidence="1">
    <location>
        <begin position="1"/>
        <end position="85"/>
    </location>
</feature>
<feature type="compositionally biased region" description="Basic and acidic residues" evidence="1">
    <location>
        <begin position="463"/>
        <end position="472"/>
    </location>
</feature>
<dbReference type="InterPro" id="IPR038610">
    <property type="entry name" value="FliK-like_C_sf"/>
</dbReference>